<dbReference type="EMBL" id="HG796218">
    <property type="protein sequence ID" value="CDL65139.2"/>
    <property type="molecule type" value="Genomic_DNA"/>
</dbReference>
<dbReference type="AlphaFoldDB" id="A0A077RGZ3"/>
<reference evidence="2" key="1">
    <citation type="journal article" date="2014" name="Antimicrob. Agents Chemother.">
        <title>The Novel Macrolide-Lincosamide-Streptogramin B Resistance Gene erm(44) Is Associated with a Prophage in Staphylococcus xylosus.</title>
        <authorList>
            <person name="Wipf J.R."/>
            <person name="Schwendener S."/>
            <person name="Perreten V."/>
        </authorList>
    </citation>
    <scope>NUCLEOTIDE SEQUENCE</scope>
    <source>
        <strain evidence="2">JW4341</strain>
    </source>
</reference>
<evidence type="ECO:0000256" key="1">
    <source>
        <dbReference type="SAM" id="Coils"/>
    </source>
</evidence>
<evidence type="ECO:0000313" key="2">
    <source>
        <dbReference type="EMBL" id="CDL65139.2"/>
    </source>
</evidence>
<proteinExistence type="predicted"/>
<dbReference type="OrthoDB" id="2405460at2"/>
<feature type="coiled-coil region" evidence="1">
    <location>
        <begin position="79"/>
        <end position="134"/>
    </location>
</feature>
<dbReference type="RefSeq" id="WP_107551260.1">
    <property type="nucleotide sequence ID" value="NZ_PZES01000005.1"/>
</dbReference>
<organism evidence="2">
    <name type="scientific">Staphylococcus xylosus</name>
    <dbReference type="NCBI Taxonomy" id="1288"/>
    <lineage>
        <taxon>Bacteria</taxon>
        <taxon>Bacillati</taxon>
        <taxon>Bacillota</taxon>
        <taxon>Bacilli</taxon>
        <taxon>Bacillales</taxon>
        <taxon>Staphylococcaceae</taxon>
        <taxon>Staphylococcus</taxon>
    </lineage>
</organism>
<keyword evidence="1" id="KW-0175">Coiled coil</keyword>
<name>A0A077RGZ3_STAXY</name>
<accession>A0A077RGZ3</accession>
<protein>
    <submittedName>
        <fullName evidence="2">Uncharacterized protein</fullName>
    </submittedName>
</protein>
<sequence length="134" mass="15651">MFKQVFLYDGIPYLAYKGEDGEYQYPEEAWTETPPPEGIYSPFFFNGNEWIGVTKEEWESNKVDENEEPRVPSDNEYMLAQAQMQVTKTANQLVKTQNEQAETLKEVTKKEQRMQVLEEQQANTMLELAKLKGE</sequence>